<sequence length="1093" mass="118667">MPTRKLIEVALPLDAINKEAAREKSIRHGHPSTLHLWWARRPLAACRAVLFASLIDDPSSHPDQFPTEEDQQRERERLFGIIERLVKWENAHNEEILREAHNEILKHTNGYPPPVYDPFAGGGSIPLEAQRLGLEAHASDLNPVAVLINKALIELPPKFANLPPVSSEHQTSLAESLSSLFSLPSYRGAAGLAADVRYYGKWMRDEAERRIGYLYPKVKLPKDYGGGEATVIAWLWARTVKCPNPACGAQMPLVRSFELSKKKGKEHWVEPVIEFVNTSGPAARAPEGEWSAGGSPAGDERSAGMGGPAARAPEGEWSAGGSPAGDEWSAGMGGPAARAPEGEWSAGGSPAGDEWSAGGSPAGDKWSAGMGGPAARAPEGEWSAGGSPAGDEWSAGGSPAGDKWSAGMGGPAARAPEGEWSAGGSPAGSTTRASVRVRFTVRSGSGKPPAGTVGRRGARCLCCDTAVPLEYIRAEGRAGRMGAQMMAIVAEGRGGRIYLPPVAEHEQAALRAHPAWAPETDLPEQALGFRVQNYGFTKHRDLFTPRQLVALTTFSDLIGEARVMVQRDAARAGFIPDPAAYADAVATYLAFSVSKAADLASSQCHWQPNPQHLKIAPTFARHALSMNWDYAEGNPFSDSSGNFWRQIELICEVLDELYMGPLGLVKQQDATQFEMVSTAKMVISTDPPYYDNVPYADLSDFFYVWLRHSLKDVYPELFGTLLAPKAEELVAEPFRHGGREAAQRFFEEGLRKVFDRIRSLHHPDYPLTVYYAFKQAEVETVGEGNGALADDDDEAPSASVIASTGWETMLQGLIQVGFTIVGTWPIRTERPGRLRETGSNALASSIVLVCRPRPAAARVATRREFLSALRAELPEALRRLQQGNIAPVDLAQAAIGPGMAVFSRYSKVIEADGSPMRVRTALQIINQELDAVLAAQEGEFDSATRWAIAWFEQYGLNEGPYGLAETLSKAKNTSVEGMGEAGIIVARSGKVRLLRRDELPADWESRRGQRMTIWEITQYLVYALEQRGENGAAALLAQLGGEGEIARDLAYRLYMTCERKGWAQEAQAYNSLVVAWPEIRRLAAGSMQNAMKL</sequence>
<dbReference type="InterPro" id="IPR029063">
    <property type="entry name" value="SAM-dependent_MTases_sf"/>
</dbReference>
<protein>
    <recommendedName>
        <fullName evidence="2">DUF1156 domain-containing protein</fullName>
    </recommendedName>
</protein>
<keyword evidence="4" id="KW-1185">Reference proteome</keyword>
<dbReference type="RefSeq" id="WP_066790912.1">
    <property type="nucleotide sequence ID" value="NZ_LWQS01000093.1"/>
</dbReference>
<reference evidence="3 4" key="1">
    <citation type="submission" date="2016-04" db="EMBL/GenBank/DDBJ databases">
        <title>Chloroflexus islandicus sp. nov., a thermophilic filamentous anoxygenic phototrophic bacterium from geyser Strokkur (Iceland).</title>
        <authorList>
            <person name="Gaisin V.A."/>
            <person name="Kalashnikov A.M."/>
            <person name="Sukhacheva M.V."/>
            <person name="Grouzdev D.S."/>
            <person name="Ivanov T.M."/>
            <person name="Kuznetsov B."/>
            <person name="Gorlenko V.M."/>
        </authorList>
    </citation>
    <scope>NUCLEOTIDE SEQUENCE [LARGE SCALE GENOMIC DNA]</scope>
    <source>
        <strain evidence="4">isl-2</strain>
    </source>
</reference>
<comment type="caution">
    <text evidence="3">The sequence shown here is derived from an EMBL/GenBank/DDBJ whole genome shotgun (WGS) entry which is preliminary data.</text>
</comment>
<proteinExistence type="predicted"/>
<dbReference type="AlphaFoldDB" id="A0A178M0E4"/>
<dbReference type="Pfam" id="PF06634">
    <property type="entry name" value="DUF1156"/>
    <property type="match status" value="1"/>
</dbReference>
<evidence type="ECO:0000259" key="2">
    <source>
        <dbReference type="Pfam" id="PF06634"/>
    </source>
</evidence>
<dbReference type="REBASE" id="159320">
    <property type="entry name" value="M2.Cspisl2ORF4525P"/>
</dbReference>
<gene>
    <name evidence="3" type="ORF">A6A03_04530</name>
</gene>
<feature type="domain" description="DUF1156" evidence="2">
    <location>
        <begin position="10"/>
        <end position="81"/>
    </location>
</feature>
<evidence type="ECO:0000313" key="4">
    <source>
        <dbReference type="Proteomes" id="UP000078287"/>
    </source>
</evidence>
<dbReference type="EMBL" id="LWQS01000093">
    <property type="protein sequence ID" value="OAN40578.1"/>
    <property type="molecule type" value="Genomic_DNA"/>
</dbReference>
<evidence type="ECO:0000256" key="1">
    <source>
        <dbReference type="SAM" id="MobiDB-lite"/>
    </source>
</evidence>
<evidence type="ECO:0000313" key="3">
    <source>
        <dbReference type="EMBL" id="OAN40578.1"/>
    </source>
</evidence>
<dbReference type="STRING" id="1707952.A6A03_04530"/>
<dbReference type="SUPFAM" id="SSF53335">
    <property type="entry name" value="S-adenosyl-L-methionine-dependent methyltransferases"/>
    <property type="match status" value="1"/>
</dbReference>
<accession>A0A178M0E4</accession>
<name>A0A178M0E4_9CHLR</name>
<organism evidence="3 4">
    <name type="scientific">Chloroflexus islandicus</name>
    <dbReference type="NCBI Taxonomy" id="1707952"/>
    <lineage>
        <taxon>Bacteria</taxon>
        <taxon>Bacillati</taxon>
        <taxon>Chloroflexota</taxon>
        <taxon>Chloroflexia</taxon>
        <taxon>Chloroflexales</taxon>
        <taxon>Chloroflexineae</taxon>
        <taxon>Chloroflexaceae</taxon>
        <taxon>Chloroflexus</taxon>
    </lineage>
</organism>
<dbReference type="Proteomes" id="UP000078287">
    <property type="component" value="Unassembled WGS sequence"/>
</dbReference>
<dbReference type="InterPro" id="IPR009537">
    <property type="entry name" value="DUF1156"/>
</dbReference>
<feature type="region of interest" description="Disordered" evidence="1">
    <location>
        <begin position="280"/>
        <end position="433"/>
    </location>
</feature>